<accession>A0A0F9QCA3</accession>
<proteinExistence type="predicted"/>
<dbReference type="AlphaFoldDB" id="A0A0F9QCA3"/>
<protein>
    <submittedName>
        <fullName evidence="2">Uncharacterized protein</fullName>
    </submittedName>
</protein>
<gene>
    <name evidence="2" type="ORF">LCGC14_0735960</name>
</gene>
<feature type="region of interest" description="Disordered" evidence="1">
    <location>
        <begin position="550"/>
        <end position="581"/>
    </location>
</feature>
<evidence type="ECO:0000313" key="2">
    <source>
        <dbReference type="EMBL" id="KKN40164.1"/>
    </source>
</evidence>
<evidence type="ECO:0000256" key="1">
    <source>
        <dbReference type="SAM" id="MobiDB-lite"/>
    </source>
</evidence>
<name>A0A0F9QCA3_9ZZZZ</name>
<organism evidence="2">
    <name type="scientific">marine sediment metagenome</name>
    <dbReference type="NCBI Taxonomy" id="412755"/>
    <lineage>
        <taxon>unclassified sequences</taxon>
        <taxon>metagenomes</taxon>
        <taxon>ecological metagenomes</taxon>
    </lineage>
</organism>
<sequence>MTSFDKPTGDDTMKRVAHLLRVWGACHEKWEKIDTYLNQSFLVWDSPYTERPSIHPARSRSILDHAVDNQLAFEPKVHRPPRGETEDAKEKADKIEPFVVAGFMEASLLEPLLTFKQVGRHLLSYGYTVVQGPLWNTESRPEEPKKERGESKNDFEIRMVLYENEKRTWMPYRIRAPHPSRVLLDPLEKKPSFAIVHGKRYAGEIAALLRGRKGRKDVQLGEFDADDPFEQIEVSEVFNQRWHGMFKGGDLLFLEKNKPQFVPFGHAFSGFGQEPTASPTGLDPSALAVGVLDPLLETLRAEAQALSSIQNALIEAAFPDKYTSGSAADLAAQQARGDGIKEVPGGKDSIWWEKNPELPEWLFRALALLEQDLELGSFSKQLAGIRETGVTTVGQQAILSTAAARKFVAPGKQIEHLATNIGSNMLRLLDISGETLTIRGHKLSPADLQHDYSLEVKFELIDPVLQMQERITSMNEHGARLLSDESYWSKTRLEDATGERRRLDEEDTRNLPMVKTLRQLQILRQWGLLTDEGLAAAEQQVLSGQIPDLSGLGVPQGLTDSVPGQPRTGGALGAVDPSSPL</sequence>
<reference evidence="2" key="1">
    <citation type="journal article" date="2015" name="Nature">
        <title>Complex archaea that bridge the gap between prokaryotes and eukaryotes.</title>
        <authorList>
            <person name="Spang A."/>
            <person name="Saw J.H."/>
            <person name="Jorgensen S.L."/>
            <person name="Zaremba-Niedzwiedzka K."/>
            <person name="Martijn J."/>
            <person name="Lind A.E."/>
            <person name="van Eijk R."/>
            <person name="Schleper C."/>
            <person name="Guy L."/>
            <person name="Ettema T.J."/>
        </authorList>
    </citation>
    <scope>NUCLEOTIDE SEQUENCE</scope>
</reference>
<comment type="caution">
    <text evidence="2">The sequence shown here is derived from an EMBL/GenBank/DDBJ whole genome shotgun (WGS) entry which is preliminary data.</text>
</comment>
<dbReference type="EMBL" id="LAZR01001720">
    <property type="protein sequence ID" value="KKN40164.1"/>
    <property type="molecule type" value="Genomic_DNA"/>
</dbReference>